<dbReference type="Proteomes" id="UP000029391">
    <property type="component" value="Unassembled WGS sequence"/>
</dbReference>
<evidence type="ECO:0008006" key="3">
    <source>
        <dbReference type="Google" id="ProtNLM"/>
    </source>
</evidence>
<dbReference type="OrthoDB" id="9809725at2"/>
<dbReference type="RefSeq" id="WP_026817483.1">
    <property type="nucleotide sequence ID" value="NZ_AUFF01000010.1"/>
</dbReference>
<gene>
    <name evidence="1" type="ORF">P873_05390</name>
</gene>
<dbReference type="STRING" id="1121013.GCA_000426365_02573"/>
<dbReference type="eggNOG" id="COG0189">
    <property type="taxonomic scope" value="Bacteria"/>
</dbReference>
<keyword evidence="2" id="KW-1185">Reference proteome</keyword>
<sequence length="364" mass="40106">MNDDDALADFDARSRALVAIHADGVRPRNHHGELALLEAGGVALPVGVVAGDGGEAWVASPRRAYAAYAQAETERHYPRAGRLLAPVFAALDAALAAARIDTAVTLNQWLLSTNLQPPLRPQLLDAWLQAARERWPRRAVWWRSLNEGEHGDWIAALRERGFVALASRQVWLVDDPAVAARRHADLRRDLKRLHDGRYPPQREGFAAADFARAAELYALLYRDKYSRFNPDYDATFLQRWHAAGLLELQGGRGDDGRLAWIAGIFLLGGVATTPLVGYDTARPQREALYRRLTAAVFARAIERGERLNLSAGVGPFKRTRGGRPAIEYSLVDARAAPRRTRAAIAALAAATTRLAAPWMRRAGL</sequence>
<reference evidence="1 2" key="1">
    <citation type="submission" date="2013-09" db="EMBL/GenBank/DDBJ databases">
        <title>Genome sequencing of Arenimonas composti.</title>
        <authorList>
            <person name="Chen F."/>
            <person name="Wang G."/>
        </authorList>
    </citation>
    <scope>NUCLEOTIDE SEQUENCE [LARGE SCALE GENOMIC DNA]</scope>
    <source>
        <strain evidence="1 2">TR7-09</strain>
    </source>
</reference>
<dbReference type="EMBL" id="AWXU01000017">
    <property type="protein sequence ID" value="KFN50595.1"/>
    <property type="molecule type" value="Genomic_DNA"/>
</dbReference>
<evidence type="ECO:0000313" key="2">
    <source>
        <dbReference type="Proteomes" id="UP000029391"/>
    </source>
</evidence>
<protein>
    <recommendedName>
        <fullName evidence="3">BioF2-like acetyltransferase domain-containing protein</fullName>
    </recommendedName>
</protein>
<proteinExistence type="predicted"/>
<evidence type="ECO:0000313" key="1">
    <source>
        <dbReference type="EMBL" id="KFN50595.1"/>
    </source>
</evidence>
<dbReference type="AlphaFoldDB" id="A0A091C1T2"/>
<organism evidence="1 2">
    <name type="scientific">Arenimonas composti TR7-09 = DSM 18010</name>
    <dbReference type="NCBI Taxonomy" id="1121013"/>
    <lineage>
        <taxon>Bacteria</taxon>
        <taxon>Pseudomonadati</taxon>
        <taxon>Pseudomonadota</taxon>
        <taxon>Gammaproteobacteria</taxon>
        <taxon>Lysobacterales</taxon>
        <taxon>Lysobacteraceae</taxon>
        <taxon>Arenimonas</taxon>
    </lineage>
</organism>
<name>A0A091C1T2_9GAMM</name>
<accession>A0A091C1T2</accession>
<comment type="caution">
    <text evidence="1">The sequence shown here is derived from an EMBL/GenBank/DDBJ whole genome shotgun (WGS) entry which is preliminary data.</text>
</comment>